<dbReference type="PANTHER" id="PTHR33867:SF1">
    <property type="entry name" value="RIBOSOME MATURATION FACTOR RIMP"/>
    <property type="match status" value="1"/>
</dbReference>
<organism evidence="6 7">
    <name type="scientific">Natronospira proteinivora</name>
    <dbReference type="NCBI Taxonomy" id="1807133"/>
    <lineage>
        <taxon>Bacteria</taxon>
        <taxon>Pseudomonadati</taxon>
        <taxon>Pseudomonadota</taxon>
        <taxon>Gammaproteobacteria</taxon>
        <taxon>Natronospirales</taxon>
        <taxon>Natronospiraceae</taxon>
        <taxon>Natronospira</taxon>
    </lineage>
</organism>
<accession>A0ABT1G7P8</accession>
<dbReference type="InterPro" id="IPR028998">
    <property type="entry name" value="RimP_C"/>
</dbReference>
<evidence type="ECO:0000256" key="3">
    <source>
        <dbReference type="HAMAP-Rule" id="MF_01077"/>
    </source>
</evidence>
<evidence type="ECO:0000259" key="5">
    <source>
        <dbReference type="Pfam" id="PF17384"/>
    </source>
</evidence>
<evidence type="ECO:0000313" key="7">
    <source>
        <dbReference type="Proteomes" id="UP001523550"/>
    </source>
</evidence>
<dbReference type="NCBIfam" id="NF000927">
    <property type="entry name" value="PRK00092.1-1"/>
    <property type="match status" value="1"/>
</dbReference>
<dbReference type="Gene3D" id="2.30.30.180">
    <property type="entry name" value="Ribosome maturation factor RimP, C-terminal domain"/>
    <property type="match status" value="1"/>
</dbReference>
<dbReference type="Gene3D" id="3.30.300.70">
    <property type="entry name" value="RimP-like superfamily, N-terminal"/>
    <property type="match status" value="1"/>
</dbReference>
<dbReference type="SUPFAM" id="SSF74942">
    <property type="entry name" value="YhbC-like, C-terminal domain"/>
    <property type="match status" value="1"/>
</dbReference>
<evidence type="ECO:0000256" key="1">
    <source>
        <dbReference type="ARBA" id="ARBA00022490"/>
    </source>
</evidence>
<feature type="domain" description="Ribosome maturation factor RimP N-terminal" evidence="4">
    <location>
        <begin position="8"/>
        <end position="78"/>
    </location>
</feature>
<comment type="caution">
    <text evidence="6">The sequence shown here is derived from an EMBL/GenBank/DDBJ whole genome shotgun (WGS) entry which is preliminary data.</text>
</comment>
<evidence type="ECO:0000259" key="4">
    <source>
        <dbReference type="Pfam" id="PF02576"/>
    </source>
</evidence>
<dbReference type="Pfam" id="PF17384">
    <property type="entry name" value="DUF150_C"/>
    <property type="match status" value="1"/>
</dbReference>
<dbReference type="Proteomes" id="UP001523550">
    <property type="component" value="Unassembled WGS sequence"/>
</dbReference>
<protein>
    <recommendedName>
        <fullName evidence="3">Ribosome maturation factor RimP</fullName>
    </recommendedName>
</protein>
<comment type="function">
    <text evidence="3">Required for maturation of 30S ribosomal subunits.</text>
</comment>
<dbReference type="SUPFAM" id="SSF75420">
    <property type="entry name" value="YhbC-like, N-terminal domain"/>
    <property type="match status" value="1"/>
</dbReference>
<gene>
    <name evidence="3" type="primary">rimP</name>
    <name evidence="6" type="ORF">J2T60_000935</name>
</gene>
<keyword evidence="1 3" id="KW-0963">Cytoplasm</keyword>
<dbReference type="CDD" id="cd01734">
    <property type="entry name" value="YlxS_C"/>
    <property type="match status" value="1"/>
</dbReference>
<dbReference type="HAMAP" id="MF_01077">
    <property type="entry name" value="RimP"/>
    <property type="match status" value="1"/>
</dbReference>
<evidence type="ECO:0000256" key="2">
    <source>
        <dbReference type="ARBA" id="ARBA00022517"/>
    </source>
</evidence>
<dbReference type="EMBL" id="JALJYF010000001">
    <property type="protein sequence ID" value="MCP1726970.1"/>
    <property type="molecule type" value="Genomic_DNA"/>
</dbReference>
<dbReference type="RefSeq" id="WP_253446098.1">
    <property type="nucleotide sequence ID" value="NZ_JALJYF010000001.1"/>
</dbReference>
<comment type="similarity">
    <text evidence="3">Belongs to the RimP family.</text>
</comment>
<dbReference type="InterPro" id="IPR003728">
    <property type="entry name" value="Ribosome_maturation_RimP"/>
</dbReference>
<proteinExistence type="inferred from homology"/>
<dbReference type="PANTHER" id="PTHR33867">
    <property type="entry name" value="RIBOSOME MATURATION FACTOR RIMP"/>
    <property type="match status" value="1"/>
</dbReference>
<name>A0ABT1G7P8_9GAMM</name>
<sequence>MKDELIDLLEPAIKGMGFDLIELEYSAGGNLLRVFIDVERGVTVDDCEAVSRQISGILDVEDPIPGRYTLEVSSPGVDRPLRTLEHFRHFSGERVRIQLDGPFEGRRRFKGHLLGVEDEMVQVQVDDNIFELPFERIEKARLAPKQ</sequence>
<comment type="subcellular location">
    <subcellularLocation>
        <location evidence="3">Cytoplasm</location>
    </subcellularLocation>
</comment>
<feature type="domain" description="Ribosome maturation factor RimP C-terminal" evidence="5">
    <location>
        <begin position="81"/>
        <end position="145"/>
    </location>
</feature>
<evidence type="ECO:0000313" key="6">
    <source>
        <dbReference type="EMBL" id="MCP1726970.1"/>
    </source>
</evidence>
<reference evidence="6 7" key="1">
    <citation type="submission" date="2022-03" db="EMBL/GenBank/DDBJ databases">
        <title>Genomic Encyclopedia of Type Strains, Phase III (KMG-III): the genomes of soil and plant-associated and newly described type strains.</title>
        <authorList>
            <person name="Whitman W."/>
        </authorList>
    </citation>
    <scope>NUCLEOTIDE SEQUENCE [LARGE SCALE GENOMIC DNA]</scope>
    <source>
        <strain evidence="6 7">BSker1</strain>
    </source>
</reference>
<keyword evidence="7" id="KW-1185">Reference proteome</keyword>
<dbReference type="InterPro" id="IPR028989">
    <property type="entry name" value="RimP_N"/>
</dbReference>
<keyword evidence="2 3" id="KW-0690">Ribosome biogenesis</keyword>
<dbReference type="InterPro" id="IPR035956">
    <property type="entry name" value="RimP_N_sf"/>
</dbReference>
<dbReference type="InterPro" id="IPR036847">
    <property type="entry name" value="RimP_C_sf"/>
</dbReference>
<dbReference type="Pfam" id="PF02576">
    <property type="entry name" value="RimP_N"/>
    <property type="match status" value="1"/>
</dbReference>